<dbReference type="NCBIfam" id="TIGR02227">
    <property type="entry name" value="sigpep_I_bact"/>
    <property type="match status" value="1"/>
</dbReference>
<protein>
    <recommendedName>
        <fullName evidence="4 6">Signal peptidase I</fullName>
        <ecNumber evidence="3 6">3.4.21.89</ecNumber>
    </recommendedName>
</protein>
<gene>
    <name evidence="9" type="ORF">FHS82_000101</name>
</gene>
<dbReference type="InterPro" id="IPR000223">
    <property type="entry name" value="Pept_S26A_signal_pept_1"/>
</dbReference>
<comment type="subcellular location">
    <subcellularLocation>
        <location evidence="6">Membrane</location>
        <topology evidence="6">Single-pass type II membrane protein</topology>
    </subcellularLocation>
</comment>
<keyword evidence="5 6" id="KW-0378">Hydrolase</keyword>
<comment type="catalytic activity">
    <reaction evidence="1 6">
        <text>Cleavage of hydrophobic, N-terminal signal or leader sequences from secreted and periplasmic proteins.</text>
        <dbReference type="EC" id="3.4.21.89"/>
    </reaction>
</comment>
<comment type="similarity">
    <text evidence="2 6">Belongs to the peptidase S26 family.</text>
</comment>
<dbReference type="Pfam" id="PF10502">
    <property type="entry name" value="Peptidase_S26"/>
    <property type="match status" value="1"/>
</dbReference>
<evidence type="ECO:0000256" key="5">
    <source>
        <dbReference type="ARBA" id="ARBA00022801"/>
    </source>
</evidence>
<evidence type="ECO:0000256" key="6">
    <source>
        <dbReference type="RuleBase" id="RU362042"/>
    </source>
</evidence>
<evidence type="ECO:0000256" key="2">
    <source>
        <dbReference type="ARBA" id="ARBA00009370"/>
    </source>
</evidence>
<dbReference type="PROSITE" id="PS00761">
    <property type="entry name" value="SPASE_I_3"/>
    <property type="match status" value="1"/>
</dbReference>
<dbReference type="PRINTS" id="PR00727">
    <property type="entry name" value="LEADERPTASE"/>
</dbReference>
<keyword evidence="10" id="KW-1185">Reference proteome</keyword>
<dbReference type="InterPro" id="IPR036286">
    <property type="entry name" value="LexA/Signal_pep-like_sf"/>
</dbReference>
<dbReference type="EMBL" id="JAASQI010000001">
    <property type="protein sequence ID" value="NIJ56288.1"/>
    <property type="molecule type" value="Genomic_DNA"/>
</dbReference>
<sequence length="263" mass="29651">MNASSDDGTQQRDDSNAPKRGKGGIGDSVKVVAQAILIALVIRTFLFQPFSIPSGSLIPTLLIGDYLFVSKYAYGYSRYSFPWGIVPFEGRIWSAEPQRGDIAVFASPKNDGTDYVKRVIGLPGDTIQMVDNVLVINGKPVERERIGTYPDADQWGRPLNVPLYRETLPGGRSHLIIEREGAASYWANTFVYKVPDGHYFMMGDNRDNSSDSRDLASMGYVPFDHFIGRAEITFFSLDDETPAWQIWNWPSAVRWDRLFMRIH</sequence>
<evidence type="ECO:0000256" key="3">
    <source>
        <dbReference type="ARBA" id="ARBA00013208"/>
    </source>
</evidence>
<feature type="domain" description="Peptidase S26" evidence="8">
    <location>
        <begin position="28"/>
        <end position="234"/>
    </location>
</feature>
<evidence type="ECO:0000256" key="4">
    <source>
        <dbReference type="ARBA" id="ARBA00019232"/>
    </source>
</evidence>
<organism evidence="9 10">
    <name type="scientific">Pseudochelatococcus lubricantis</name>
    <dbReference type="NCBI Taxonomy" id="1538102"/>
    <lineage>
        <taxon>Bacteria</taxon>
        <taxon>Pseudomonadati</taxon>
        <taxon>Pseudomonadota</taxon>
        <taxon>Alphaproteobacteria</taxon>
        <taxon>Hyphomicrobiales</taxon>
        <taxon>Chelatococcaceae</taxon>
        <taxon>Pseudochelatococcus</taxon>
    </lineage>
</organism>
<proteinExistence type="inferred from homology"/>
<dbReference type="InterPro" id="IPR019758">
    <property type="entry name" value="Pept_S26A_signal_pept_1_CS"/>
</dbReference>
<dbReference type="PANTHER" id="PTHR43390">
    <property type="entry name" value="SIGNAL PEPTIDASE I"/>
    <property type="match status" value="1"/>
</dbReference>
<keyword evidence="6" id="KW-0645">Protease</keyword>
<evidence type="ECO:0000256" key="7">
    <source>
        <dbReference type="SAM" id="MobiDB-lite"/>
    </source>
</evidence>
<reference evidence="9 10" key="1">
    <citation type="submission" date="2020-03" db="EMBL/GenBank/DDBJ databases">
        <title>Genomic Encyclopedia of Type Strains, Phase IV (KMG-IV): sequencing the most valuable type-strain genomes for metagenomic binning, comparative biology and taxonomic classification.</title>
        <authorList>
            <person name="Goeker M."/>
        </authorList>
    </citation>
    <scope>NUCLEOTIDE SEQUENCE [LARGE SCALE GENOMIC DNA]</scope>
    <source>
        <strain evidence="9 10">DSM 103870</strain>
    </source>
</reference>
<dbReference type="PROSITE" id="PS00760">
    <property type="entry name" value="SPASE_I_2"/>
    <property type="match status" value="1"/>
</dbReference>
<evidence type="ECO:0000313" key="9">
    <source>
        <dbReference type="EMBL" id="NIJ56288.1"/>
    </source>
</evidence>
<accession>A0ABX0UTK6</accession>
<comment type="caution">
    <text evidence="9">The sequence shown here is derived from an EMBL/GenBank/DDBJ whole genome shotgun (WGS) entry which is preliminary data.</text>
</comment>
<dbReference type="SUPFAM" id="SSF51306">
    <property type="entry name" value="LexA/Signal peptidase"/>
    <property type="match status" value="1"/>
</dbReference>
<evidence type="ECO:0000256" key="1">
    <source>
        <dbReference type="ARBA" id="ARBA00000677"/>
    </source>
</evidence>
<dbReference type="RefSeq" id="WP_166947628.1">
    <property type="nucleotide sequence ID" value="NZ_JAASQI010000001.1"/>
</dbReference>
<dbReference type="PANTHER" id="PTHR43390:SF1">
    <property type="entry name" value="CHLOROPLAST PROCESSING PEPTIDASE"/>
    <property type="match status" value="1"/>
</dbReference>
<feature type="region of interest" description="Disordered" evidence="7">
    <location>
        <begin position="1"/>
        <end position="22"/>
    </location>
</feature>
<dbReference type="Gene3D" id="2.10.109.10">
    <property type="entry name" value="Umud Fragment, subunit A"/>
    <property type="match status" value="1"/>
</dbReference>
<evidence type="ECO:0000313" key="10">
    <source>
        <dbReference type="Proteomes" id="UP001429580"/>
    </source>
</evidence>
<dbReference type="Proteomes" id="UP001429580">
    <property type="component" value="Unassembled WGS sequence"/>
</dbReference>
<evidence type="ECO:0000259" key="8">
    <source>
        <dbReference type="Pfam" id="PF10502"/>
    </source>
</evidence>
<dbReference type="EC" id="3.4.21.89" evidence="3 6"/>
<dbReference type="InterPro" id="IPR019533">
    <property type="entry name" value="Peptidase_S26"/>
</dbReference>
<dbReference type="CDD" id="cd06530">
    <property type="entry name" value="S26_SPase_I"/>
    <property type="match status" value="1"/>
</dbReference>
<dbReference type="GO" id="GO:0009003">
    <property type="term" value="F:signal peptidase activity"/>
    <property type="evidence" value="ECO:0007669"/>
    <property type="project" value="UniProtKB-EC"/>
</dbReference>
<dbReference type="InterPro" id="IPR019757">
    <property type="entry name" value="Pept_S26A_signal_pept_1_Lys-AS"/>
</dbReference>
<name>A0ABX0UTK6_9HYPH</name>